<keyword evidence="3" id="KW-0560">Oxidoreductase</keyword>
<dbReference type="NCBIfam" id="NF003719">
    <property type="entry name" value="PRK05329.1-2"/>
    <property type="match status" value="1"/>
</dbReference>
<evidence type="ECO:0000313" key="5">
    <source>
        <dbReference type="EMBL" id="SBV96713.1"/>
    </source>
</evidence>
<organism evidence="5">
    <name type="scientific">uncultured Dysgonomonas sp</name>
    <dbReference type="NCBI Taxonomy" id="206096"/>
    <lineage>
        <taxon>Bacteria</taxon>
        <taxon>Pseudomonadati</taxon>
        <taxon>Bacteroidota</taxon>
        <taxon>Bacteroidia</taxon>
        <taxon>Bacteroidales</taxon>
        <taxon>Dysgonomonadaceae</taxon>
        <taxon>Dysgonomonas</taxon>
        <taxon>environmental samples</taxon>
    </lineage>
</organism>
<dbReference type="SUPFAM" id="SSF51905">
    <property type="entry name" value="FAD/NAD(P)-binding domain"/>
    <property type="match status" value="1"/>
</dbReference>
<evidence type="ECO:0000256" key="3">
    <source>
        <dbReference type="ARBA" id="ARBA00023002"/>
    </source>
</evidence>
<evidence type="ECO:0000259" key="4">
    <source>
        <dbReference type="Pfam" id="PF00890"/>
    </source>
</evidence>
<evidence type="ECO:0000256" key="1">
    <source>
        <dbReference type="ARBA" id="ARBA00022630"/>
    </source>
</evidence>
<sequence length="425" mass="47011">MKFDTIIIGGGLSGLVCGIKLAQQGERCVIVSSGQSALHFSSGSCDLLNTLPDGTAVDNPLSALPDLIKQMPNHPYAKLGVERFRRLVSDAESFFTNVGLPMFGSVDANHYRITPMGTLRPTWLTSFGFATSEQIDSLRWKKVSIFNPVGFLDFYPQFIADEFFKLGTESEIHLFDIPDLDYLRRNPTEMRSTNIARILDRNISLVAEILNDKSADAEAIILPACIGLNATAFQDLQKEVNKPILLIPTMPPSIVGIYTQQYLHDYFLKLGGVYMLGDSIKKADVENNTIKRVYSFNHGDIPFVGKNYILATGSYFSQGLIATSDRIYEPIFNLDVSYSDNRQKWYSSKMFDAQGYQQFGVKTDNNFRGLLNGTALDNLYVSGAILEGFNPIKEGCGAGVSILSALSIAESIIKINGKNYEFATT</sequence>
<dbReference type="NCBIfam" id="TIGR03378">
    <property type="entry name" value="glycerol3P_GlpB"/>
    <property type="match status" value="1"/>
</dbReference>
<evidence type="ECO:0000256" key="2">
    <source>
        <dbReference type="ARBA" id="ARBA00022643"/>
    </source>
</evidence>
<dbReference type="Gene3D" id="3.50.50.60">
    <property type="entry name" value="FAD/NAD(P)-binding domain"/>
    <property type="match status" value="1"/>
</dbReference>
<dbReference type="RefSeq" id="WP_296948098.1">
    <property type="nucleotide sequence ID" value="NZ_LT599021.1"/>
</dbReference>
<dbReference type="GO" id="GO:0009331">
    <property type="term" value="C:glycerol-3-phosphate dehydrogenase (FAD) complex"/>
    <property type="evidence" value="ECO:0007669"/>
    <property type="project" value="InterPro"/>
</dbReference>
<dbReference type="InterPro" id="IPR009158">
    <property type="entry name" value="G3P_DH_GlpB_su"/>
</dbReference>
<accession>A0A212JB57</accession>
<dbReference type="PIRSF" id="PIRSF000141">
    <property type="entry name" value="Anaerobic_G3P_dh"/>
    <property type="match status" value="1"/>
</dbReference>
<dbReference type="NCBIfam" id="NF003720">
    <property type="entry name" value="PRK05329.1-3"/>
    <property type="match status" value="1"/>
</dbReference>
<keyword evidence="1" id="KW-0285">Flavoprotein</keyword>
<dbReference type="NCBIfam" id="NF003718">
    <property type="entry name" value="PRK05329.1-1"/>
    <property type="match status" value="1"/>
</dbReference>
<dbReference type="GO" id="GO:0004368">
    <property type="term" value="F:glycerol-3-phosphate dehydrogenase (quinone) activity"/>
    <property type="evidence" value="ECO:0007669"/>
    <property type="project" value="InterPro"/>
</dbReference>
<dbReference type="EMBL" id="FLUL01000001">
    <property type="protein sequence ID" value="SBV96713.1"/>
    <property type="molecule type" value="Genomic_DNA"/>
</dbReference>
<dbReference type="PRINTS" id="PR00411">
    <property type="entry name" value="PNDRDTASEI"/>
</dbReference>
<protein>
    <submittedName>
        <fullName evidence="5">sn-glycerol-3-phosphate dehydrogenase (Anaerobic), membrane anchor subunit</fullName>
    </submittedName>
</protein>
<dbReference type="InterPro" id="IPR036188">
    <property type="entry name" value="FAD/NAD-bd_sf"/>
</dbReference>
<proteinExistence type="inferred from homology"/>
<keyword evidence="2" id="KW-0288">FMN</keyword>
<dbReference type="HAMAP" id="MF_00753">
    <property type="entry name" value="Glycerol3P_GlpB"/>
    <property type="match status" value="1"/>
</dbReference>
<dbReference type="AlphaFoldDB" id="A0A212JB57"/>
<name>A0A212JB57_9BACT</name>
<gene>
    <name evidence="5" type="primary">glpB</name>
    <name evidence="5" type="ORF">KL86DYS2_11144</name>
</gene>
<reference evidence="5" key="1">
    <citation type="submission" date="2016-04" db="EMBL/GenBank/DDBJ databases">
        <authorList>
            <person name="Evans L.H."/>
            <person name="Alamgir A."/>
            <person name="Owens N."/>
            <person name="Weber N.D."/>
            <person name="Virtaneva K."/>
            <person name="Barbian K."/>
            <person name="Babar A."/>
            <person name="Rosenke K."/>
        </authorList>
    </citation>
    <scope>NUCLEOTIDE SEQUENCE</scope>
    <source>
        <strain evidence="5">86-2</strain>
    </source>
</reference>
<feature type="domain" description="FAD-dependent oxidoreductase 2 FAD-binding" evidence="4">
    <location>
        <begin position="4"/>
        <end position="400"/>
    </location>
</feature>
<dbReference type="Pfam" id="PF00890">
    <property type="entry name" value="FAD_binding_2"/>
    <property type="match status" value="1"/>
</dbReference>
<dbReference type="InterPro" id="IPR003953">
    <property type="entry name" value="FAD-dep_OxRdtase_2_FAD-bd"/>
</dbReference>